<evidence type="ECO:0000313" key="9">
    <source>
        <dbReference type="Proteomes" id="UP000283700"/>
    </source>
</evidence>
<dbReference type="SUPFAM" id="SSF55331">
    <property type="entry name" value="Tautomerase/MIF"/>
    <property type="match status" value="1"/>
</dbReference>
<gene>
    <name evidence="4" type="ORF">DW068_07975</name>
    <name evidence="3" type="ORF">DW972_07310</name>
    <name evidence="5" type="ORF">DWZ29_11575</name>
    <name evidence="2" type="ORF">ERS852450_02174</name>
    <name evidence="1" type="ORF">ERS852578_00723</name>
</gene>
<organism evidence="2 7">
    <name type="scientific">Anaerobutyricum hallii</name>
    <dbReference type="NCBI Taxonomy" id="39488"/>
    <lineage>
        <taxon>Bacteria</taxon>
        <taxon>Bacillati</taxon>
        <taxon>Bacillota</taxon>
        <taxon>Clostridia</taxon>
        <taxon>Lachnospirales</taxon>
        <taxon>Lachnospiraceae</taxon>
        <taxon>Anaerobutyricum</taxon>
    </lineage>
</organism>
<dbReference type="EMBL" id="CYYC01000006">
    <property type="protein sequence ID" value="CUM86239.1"/>
    <property type="molecule type" value="Genomic_DNA"/>
</dbReference>
<sequence length="114" mass="12830">MPYIEVKLAKQASRKQERILTEKLGEAITSVPGKTAAGLMVSISSDEHIYKGGEFLEYGAYVNVVFKTGVTRADCEKFNEAIFTIMEEDLKIPKENVYTTFQYCDDFGVQGKFL</sequence>
<dbReference type="EMBL" id="QRQO01000035">
    <property type="protein sequence ID" value="RHN11670.1"/>
    <property type="molecule type" value="Genomic_DNA"/>
</dbReference>
<dbReference type="EMBL" id="QRNJ01000027">
    <property type="protein sequence ID" value="RHK39241.1"/>
    <property type="molecule type" value="Genomic_DNA"/>
</dbReference>
<dbReference type="RefSeq" id="WP_022170621.1">
    <property type="nucleotide sequence ID" value="NZ_BLYK01000055.1"/>
</dbReference>
<reference evidence="6 7" key="1">
    <citation type="submission" date="2015-09" db="EMBL/GenBank/DDBJ databases">
        <authorList>
            <consortium name="Pathogen Informatics"/>
        </authorList>
    </citation>
    <scope>NUCLEOTIDE SEQUENCE [LARGE SCALE GENOMIC DNA]</scope>
    <source>
        <strain evidence="2 7">2789STDY5834835</strain>
        <strain evidence="1 6">2789STDY5834966</strain>
    </source>
</reference>
<proteinExistence type="predicted"/>
<name>A0A174GYV5_9FIRM</name>
<evidence type="ECO:0000313" key="6">
    <source>
        <dbReference type="Proteomes" id="UP000095390"/>
    </source>
</evidence>
<dbReference type="Proteomes" id="UP000283497">
    <property type="component" value="Unassembled WGS sequence"/>
</dbReference>
<evidence type="ECO:0000313" key="7">
    <source>
        <dbReference type="Proteomes" id="UP000095679"/>
    </source>
</evidence>
<reference evidence="8 9" key="2">
    <citation type="submission" date="2018-08" db="EMBL/GenBank/DDBJ databases">
        <title>A genome reference for cultivated species of the human gut microbiota.</title>
        <authorList>
            <person name="Zou Y."/>
            <person name="Xue W."/>
            <person name="Luo G."/>
        </authorList>
    </citation>
    <scope>NUCLEOTIDE SEQUENCE [LARGE SCALE GENOMIC DNA]</scope>
    <source>
        <strain evidence="5 9">AF31-17AC</strain>
        <strain evidence="4 8">AF45-14BH</strain>
        <strain evidence="3 10">AM48-23BH</strain>
    </source>
</reference>
<dbReference type="InterPro" id="IPR014347">
    <property type="entry name" value="Tautomerase/MIF_sf"/>
</dbReference>
<dbReference type="Gene3D" id="3.30.429.10">
    <property type="entry name" value="Macrophage Migration Inhibitory Factor"/>
    <property type="match status" value="1"/>
</dbReference>
<dbReference type="EMBL" id="CYZL01000020">
    <property type="protein sequence ID" value="CUO66246.1"/>
    <property type="molecule type" value="Genomic_DNA"/>
</dbReference>
<evidence type="ECO:0000313" key="2">
    <source>
        <dbReference type="EMBL" id="CUO66246.1"/>
    </source>
</evidence>
<accession>A0A174GYV5</accession>
<dbReference type="AlphaFoldDB" id="A0A174GYV5"/>
<evidence type="ECO:0000313" key="8">
    <source>
        <dbReference type="Proteomes" id="UP000283497"/>
    </source>
</evidence>
<dbReference type="Proteomes" id="UP000095679">
    <property type="component" value="Unassembled WGS sequence"/>
</dbReference>
<evidence type="ECO:0000313" key="3">
    <source>
        <dbReference type="EMBL" id="RGZ82942.1"/>
    </source>
</evidence>
<evidence type="ECO:0008006" key="11">
    <source>
        <dbReference type="Google" id="ProtNLM"/>
    </source>
</evidence>
<evidence type="ECO:0000313" key="4">
    <source>
        <dbReference type="EMBL" id="RHK39241.1"/>
    </source>
</evidence>
<dbReference type="Proteomes" id="UP000095390">
    <property type="component" value="Unassembled WGS sequence"/>
</dbReference>
<evidence type="ECO:0000313" key="10">
    <source>
        <dbReference type="Proteomes" id="UP000286561"/>
    </source>
</evidence>
<dbReference type="EMBL" id="QSEP01000036">
    <property type="protein sequence ID" value="RGZ82942.1"/>
    <property type="molecule type" value="Genomic_DNA"/>
</dbReference>
<evidence type="ECO:0000313" key="1">
    <source>
        <dbReference type="EMBL" id="CUM86239.1"/>
    </source>
</evidence>
<protein>
    <recommendedName>
        <fullName evidence="11">Macrophage migration inhibitory factor (MIF)</fullName>
    </recommendedName>
</protein>
<dbReference type="Proteomes" id="UP000283700">
    <property type="component" value="Unassembled WGS sequence"/>
</dbReference>
<evidence type="ECO:0000313" key="5">
    <source>
        <dbReference type="EMBL" id="RHN11670.1"/>
    </source>
</evidence>
<dbReference type="Proteomes" id="UP000286561">
    <property type="component" value="Unassembled WGS sequence"/>
</dbReference>
<dbReference type="OrthoDB" id="5769863at2"/>